<dbReference type="EMBL" id="CP126172">
    <property type="protein sequence ID" value="WOS41316.1"/>
    <property type="molecule type" value="Genomic_DNA"/>
</dbReference>
<sequence length="184" mass="20015">MIAMQYSIALPADYDMAIIRRRIADKGPLLDTLPGLQFKAYLVADRTDPLLPGRQNLYAPFYLWRDAAAMHAFLAGPAFAALCDAFGRPAVQTWMVGTAWSSAALRTARYATRVLQAASPALGNDPADAHAPDERVLATVSGYEPQGWTLLHFRLWRELPPADDEAQRYAVHHLSAPGAIGAAG</sequence>
<name>A0ABZ0JNC7_9XANT</name>
<keyword evidence="2" id="KW-1185">Reference proteome</keyword>
<reference evidence="1 2" key="1">
    <citation type="submission" date="2023-05" db="EMBL/GenBank/DDBJ databases">
        <title>Xanthomonas rydalmerenesis sp. nov., a novel Xanthomonas species isolated from Fragaria x ananassa.</title>
        <authorList>
            <person name="McKnight D.J.E."/>
            <person name="Wong-Bajracharya J."/>
            <person name="Okoh E.B."/>
            <person name="Snijders F."/>
            <person name="Lidbetter F."/>
            <person name="Webster J."/>
            <person name="Djordjevic S.P."/>
            <person name="Bogema D.R."/>
            <person name="Chapman T.A."/>
        </authorList>
    </citation>
    <scope>NUCLEOTIDE SEQUENCE [LARGE SCALE GENOMIC DNA]</scope>
    <source>
        <strain evidence="1 2">DAR34883</strain>
    </source>
</reference>
<proteinExistence type="predicted"/>
<dbReference type="Pfam" id="PF16157">
    <property type="entry name" value="DUF4865"/>
    <property type="match status" value="1"/>
</dbReference>
<dbReference type="Proteomes" id="UP001302020">
    <property type="component" value="Chromosome"/>
</dbReference>
<accession>A0ABZ0JNC7</accession>
<dbReference type="RefSeq" id="WP_317844437.1">
    <property type="nucleotide sequence ID" value="NZ_CP126170.1"/>
</dbReference>
<dbReference type="InterPro" id="IPR032349">
    <property type="entry name" value="DUF4865"/>
</dbReference>
<protein>
    <submittedName>
        <fullName evidence="1">DUF4865 family protein</fullName>
    </submittedName>
</protein>
<evidence type="ECO:0000313" key="1">
    <source>
        <dbReference type="EMBL" id="WOS41316.1"/>
    </source>
</evidence>
<organism evidence="1 2">
    <name type="scientific">Xanthomonas rydalmerensis</name>
    <dbReference type="NCBI Taxonomy" id="3046274"/>
    <lineage>
        <taxon>Bacteria</taxon>
        <taxon>Pseudomonadati</taxon>
        <taxon>Pseudomonadota</taxon>
        <taxon>Gammaproteobacteria</taxon>
        <taxon>Lysobacterales</taxon>
        <taxon>Lysobacteraceae</taxon>
        <taxon>Xanthomonas</taxon>
    </lineage>
</organism>
<gene>
    <name evidence="1" type="ORF">QN243_02195</name>
</gene>
<evidence type="ECO:0000313" key="2">
    <source>
        <dbReference type="Proteomes" id="UP001302020"/>
    </source>
</evidence>